<protein>
    <submittedName>
        <fullName evidence="4">BMC domain-containing protein</fullName>
    </submittedName>
</protein>
<dbReference type="Gene3D" id="3.30.70.1710">
    <property type="match status" value="1"/>
</dbReference>
<name>A0A1T5BM89_9FIRM</name>
<dbReference type="InterPro" id="IPR037233">
    <property type="entry name" value="CcmK-like_sf"/>
</dbReference>
<keyword evidence="2" id="KW-1283">Bacterial microcompartment</keyword>
<dbReference type="RefSeq" id="WP_013360894.1">
    <property type="nucleotide sequence ID" value="NZ_CP154629.1"/>
</dbReference>
<comment type="subcellular location">
    <subcellularLocation>
        <location evidence="1">Bacterial microcompartment</location>
    </subcellularLocation>
</comment>
<dbReference type="Pfam" id="PF00936">
    <property type="entry name" value="BMC"/>
    <property type="match status" value="1"/>
</dbReference>
<dbReference type="SMART" id="SM00877">
    <property type="entry name" value="BMC"/>
    <property type="match status" value="1"/>
</dbReference>
<organism evidence="4 5">
    <name type="scientific">Acetoanaerobium noterae</name>
    <dbReference type="NCBI Taxonomy" id="745369"/>
    <lineage>
        <taxon>Bacteria</taxon>
        <taxon>Bacillati</taxon>
        <taxon>Bacillota</taxon>
        <taxon>Clostridia</taxon>
        <taxon>Peptostreptococcales</taxon>
        <taxon>Filifactoraceae</taxon>
        <taxon>Acetoanaerobium</taxon>
    </lineage>
</organism>
<evidence type="ECO:0000256" key="2">
    <source>
        <dbReference type="ARBA" id="ARBA00024446"/>
    </source>
</evidence>
<dbReference type="Proteomes" id="UP000243406">
    <property type="component" value="Unassembled WGS sequence"/>
</dbReference>
<reference evidence="5" key="1">
    <citation type="submission" date="2017-02" db="EMBL/GenBank/DDBJ databases">
        <authorList>
            <person name="Varghese N."/>
            <person name="Submissions S."/>
        </authorList>
    </citation>
    <scope>NUCLEOTIDE SEQUENCE [LARGE SCALE GENOMIC DNA]</scope>
    <source>
        <strain evidence="5">ATCC 35199</strain>
    </source>
</reference>
<dbReference type="EMBL" id="FUYN01000003">
    <property type="protein sequence ID" value="SKB48209.1"/>
    <property type="molecule type" value="Genomic_DNA"/>
</dbReference>
<accession>A0A1T5BM89</accession>
<dbReference type="GO" id="GO:0031469">
    <property type="term" value="C:bacterial microcompartment"/>
    <property type="evidence" value="ECO:0007669"/>
    <property type="project" value="UniProtKB-SubCell"/>
</dbReference>
<dbReference type="SUPFAM" id="SSF143414">
    <property type="entry name" value="CcmK-like"/>
    <property type="match status" value="1"/>
</dbReference>
<evidence type="ECO:0000259" key="3">
    <source>
        <dbReference type="SMART" id="SM00877"/>
    </source>
</evidence>
<evidence type="ECO:0000313" key="4">
    <source>
        <dbReference type="EMBL" id="SKB48209.1"/>
    </source>
</evidence>
<keyword evidence="5" id="KW-1185">Reference proteome</keyword>
<evidence type="ECO:0000256" key="1">
    <source>
        <dbReference type="ARBA" id="ARBA00024322"/>
    </source>
</evidence>
<proteinExistence type="predicted"/>
<dbReference type="AlphaFoldDB" id="A0A1T5BM89"/>
<dbReference type="CDD" id="cd06169">
    <property type="entry name" value="BMC"/>
    <property type="match status" value="1"/>
</dbReference>
<dbReference type="OrthoDB" id="9812608at2"/>
<sequence length="107" mass="11546">MSSKAIGCLEVLGLSVALDAMDKACKGSDIKILGIDCNNPSEGDKAKIPNVFQVKFEGDVSSVKDALEIAKATALKYIDEKDILTHMISRKASEIDSILKLGKFKMK</sequence>
<evidence type="ECO:0000313" key="5">
    <source>
        <dbReference type="Proteomes" id="UP000243406"/>
    </source>
</evidence>
<dbReference type="InterPro" id="IPR000249">
    <property type="entry name" value="BMC_dom"/>
</dbReference>
<feature type="domain" description="Bacterial microcompartment" evidence="3">
    <location>
        <begin position="4"/>
        <end position="91"/>
    </location>
</feature>
<gene>
    <name evidence="4" type="ORF">SAMN02745120_1717</name>
</gene>